<dbReference type="EMBL" id="FQZE01000011">
    <property type="protein sequence ID" value="SHJ10949.1"/>
    <property type="molecule type" value="Genomic_DNA"/>
</dbReference>
<keyword evidence="4 8" id="KW-0238">DNA-binding</keyword>
<keyword evidence="12" id="KW-0648">Protein biosynthesis</keyword>
<evidence type="ECO:0000313" key="12">
    <source>
        <dbReference type="EMBL" id="SHJ10949.1"/>
    </source>
</evidence>
<dbReference type="Gene3D" id="3.10.50.30">
    <property type="entry name" value="Transcription elongation factor, GreA/GreB, C-terminal domain"/>
    <property type="match status" value="1"/>
</dbReference>
<evidence type="ECO:0000313" key="13">
    <source>
        <dbReference type="Proteomes" id="UP000184050"/>
    </source>
</evidence>
<dbReference type="NCBIfam" id="NF001261">
    <property type="entry name" value="PRK00226.1-2"/>
    <property type="match status" value="1"/>
</dbReference>
<comment type="function">
    <text evidence="6 8 9">Necessary for efficient RNA polymerase transcription elongation past template-encoded arresting sites. The arresting sites in DNA have the property of trapping a certain fraction of elongating RNA polymerases that pass through, resulting in locked ternary complexes. Cleavage of the nascent transcript by cleavage factors such as GreA or GreB allows the resumption of elongation from the new 3'terminus. GreA releases sequences of 2 to 3 nucleotides.</text>
</comment>
<reference evidence="12 13" key="1">
    <citation type="submission" date="2016-11" db="EMBL/GenBank/DDBJ databases">
        <authorList>
            <person name="Jaros S."/>
            <person name="Januszkiewicz K."/>
            <person name="Wedrychowicz H."/>
        </authorList>
    </citation>
    <scope>NUCLEOTIDE SEQUENCE [LARGE SCALE GENOMIC DNA]</scope>
    <source>
        <strain evidence="12 13">DSM 27063</strain>
    </source>
</reference>
<dbReference type="InterPro" id="IPR036805">
    <property type="entry name" value="Tscrpt_elong_fac_GreA/B_N_sf"/>
</dbReference>
<evidence type="ECO:0000256" key="8">
    <source>
        <dbReference type="HAMAP-Rule" id="MF_00105"/>
    </source>
</evidence>
<keyword evidence="13" id="KW-1185">Reference proteome</keyword>
<keyword evidence="3 8" id="KW-0805">Transcription regulation</keyword>
<evidence type="ECO:0000256" key="7">
    <source>
        <dbReference type="ARBA" id="ARBA00030776"/>
    </source>
</evidence>
<keyword evidence="5 8" id="KW-0804">Transcription</keyword>
<evidence type="ECO:0000256" key="2">
    <source>
        <dbReference type="ARBA" id="ARBA00013729"/>
    </source>
</evidence>
<dbReference type="PIRSF" id="PIRSF006092">
    <property type="entry name" value="GreA_GreB"/>
    <property type="match status" value="1"/>
</dbReference>
<dbReference type="SUPFAM" id="SSF46557">
    <property type="entry name" value="GreA transcript cleavage protein, N-terminal domain"/>
    <property type="match status" value="1"/>
</dbReference>
<organism evidence="12 13">
    <name type="scientific">Tangfeifania diversioriginum</name>
    <dbReference type="NCBI Taxonomy" id="1168035"/>
    <lineage>
        <taxon>Bacteria</taxon>
        <taxon>Pseudomonadati</taxon>
        <taxon>Bacteroidota</taxon>
        <taxon>Bacteroidia</taxon>
        <taxon>Marinilabiliales</taxon>
        <taxon>Prolixibacteraceae</taxon>
        <taxon>Tangfeifania</taxon>
    </lineage>
</organism>
<evidence type="ECO:0000256" key="3">
    <source>
        <dbReference type="ARBA" id="ARBA00023015"/>
    </source>
</evidence>
<dbReference type="SUPFAM" id="SSF54534">
    <property type="entry name" value="FKBP-like"/>
    <property type="match status" value="1"/>
</dbReference>
<dbReference type="PROSITE" id="PS00829">
    <property type="entry name" value="GREAB_1"/>
    <property type="match status" value="1"/>
</dbReference>
<dbReference type="InterPro" id="IPR001437">
    <property type="entry name" value="Tscrpt_elong_fac_GreA/B_C"/>
</dbReference>
<dbReference type="FunFam" id="1.10.287.180:FF:000001">
    <property type="entry name" value="Transcription elongation factor GreA"/>
    <property type="match status" value="1"/>
</dbReference>
<dbReference type="PANTHER" id="PTHR30437">
    <property type="entry name" value="TRANSCRIPTION ELONGATION FACTOR GREA"/>
    <property type="match status" value="1"/>
</dbReference>
<feature type="domain" description="Transcription elongation factor GreA/GreB C-terminal" evidence="10">
    <location>
        <begin position="109"/>
        <end position="182"/>
    </location>
</feature>
<evidence type="ECO:0000256" key="4">
    <source>
        <dbReference type="ARBA" id="ARBA00023125"/>
    </source>
</evidence>
<dbReference type="InterPro" id="IPR018151">
    <property type="entry name" value="TF_GreA/GreB_CS"/>
</dbReference>
<dbReference type="InterPro" id="IPR023459">
    <property type="entry name" value="Tscrpt_elong_fac_GreA/B_fam"/>
</dbReference>
<evidence type="ECO:0000256" key="5">
    <source>
        <dbReference type="ARBA" id="ARBA00023163"/>
    </source>
</evidence>
<dbReference type="NCBIfam" id="TIGR01462">
    <property type="entry name" value="greA"/>
    <property type="match status" value="1"/>
</dbReference>
<dbReference type="FunFam" id="3.10.50.30:FF:000001">
    <property type="entry name" value="Transcription elongation factor GreA"/>
    <property type="match status" value="1"/>
</dbReference>
<dbReference type="AlphaFoldDB" id="A0A1M6GLX4"/>
<comment type="similarity">
    <text evidence="1 8 9">Belongs to the GreA/GreB family.</text>
</comment>
<dbReference type="GO" id="GO:0070063">
    <property type="term" value="F:RNA polymerase binding"/>
    <property type="evidence" value="ECO:0007669"/>
    <property type="project" value="InterPro"/>
</dbReference>
<evidence type="ECO:0000256" key="1">
    <source>
        <dbReference type="ARBA" id="ARBA00008213"/>
    </source>
</evidence>
<dbReference type="NCBIfam" id="NF001263">
    <property type="entry name" value="PRK00226.1-4"/>
    <property type="match status" value="1"/>
</dbReference>
<gene>
    <name evidence="8" type="primary">greA</name>
    <name evidence="12" type="ORF">SAMN05444280_11140</name>
</gene>
<evidence type="ECO:0000256" key="9">
    <source>
        <dbReference type="RuleBase" id="RU000556"/>
    </source>
</evidence>
<dbReference type="Pfam" id="PF03449">
    <property type="entry name" value="GreA_GreB_N"/>
    <property type="match status" value="1"/>
</dbReference>
<dbReference type="GO" id="GO:0003677">
    <property type="term" value="F:DNA binding"/>
    <property type="evidence" value="ECO:0007669"/>
    <property type="project" value="UniProtKB-UniRule"/>
</dbReference>
<dbReference type="PANTHER" id="PTHR30437:SF4">
    <property type="entry name" value="TRANSCRIPTION ELONGATION FACTOR GREA"/>
    <property type="match status" value="1"/>
</dbReference>
<proteinExistence type="inferred from homology"/>
<dbReference type="STRING" id="1168035.SAMN05444280_11140"/>
<dbReference type="GO" id="GO:0003746">
    <property type="term" value="F:translation elongation factor activity"/>
    <property type="evidence" value="ECO:0007669"/>
    <property type="project" value="UniProtKB-KW"/>
</dbReference>
<dbReference type="GO" id="GO:0032784">
    <property type="term" value="P:regulation of DNA-templated transcription elongation"/>
    <property type="evidence" value="ECO:0007669"/>
    <property type="project" value="UniProtKB-UniRule"/>
</dbReference>
<accession>A0A1M6GLX4</accession>
<keyword evidence="12" id="KW-0251">Elongation factor</keyword>
<dbReference type="InterPro" id="IPR022691">
    <property type="entry name" value="Tscrpt_elong_fac_GreA/B_N"/>
</dbReference>
<protein>
    <recommendedName>
        <fullName evidence="2 8">Transcription elongation factor GreA</fullName>
    </recommendedName>
    <alternativeName>
        <fullName evidence="7 8">Transcript cleavage factor GreA</fullName>
    </alternativeName>
</protein>
<dbReference type="Pfam" id="PF01272">
    <property type="entry name" value="GreA_GreB"/>
    <property type="match status" value="1"/>
</dbReference>
<evidence type="ECO:0000256" key="6">
    <source>
        <dbReference type="ARBA" id="ARBA00024916"/>
    </source>
</evidence>
<dbReference type="HAMAP" id="MF_00105">
    <property type="entry name" value="GreA_GreB"/>
    <property type="match status" value="1"/>
</dbReference>
<dbReference type="InterPro" id="IPR036953">
    <property type="entry name" value="GreA/GreB_C_sf"/>
</dbReference>
<feature type="domain" description="Transcription elongation factor GreA/GreB N-terminal" evidence="11">
    <location>
        <begin position="32"/>
        <end position="101"/>
    </location>
</feature>
<evidence type="ECO:0000259" key="11">
    <source>
        <dbReference type="Pfam" id="PF03449"/>
    </source>
</evidence>
<evidence type="ECO:0000259" key="10">
    <source>
        <dbReference type="Pfam" id="PF01272"/>
    </source>
</evidence>
<dbReference type="InterPro" id="IPR028624">
    <property type="entry name" value="Tscrpt_elong_fac_GreA/B"/>
</dbReference>
<dbReference type="Proteomes" id="UP000184050">
    <property type="component" value="Unassembled WGS sequence"/>
</dbReference>
<dbReference type="Gene3D" id="1.10.287.180">
    <property type="entry name" value="Transcription elongation factor, GreA/GreB, N-terminal domain"/>
    <property type="match status" value="1"/>
</dbReference>
<dbReference type="InterPro" id="IPR006359">
    <property type="entry name" value="Tscrpt_elong_fac_GreA"/>
</dbReference>
<dbReference type="GO" id="GO:0006354">
    <property type="term" value="P:DNA-templated transcription elongation"/>
    <property type="evidence" value="ECO:0007669"/>
    <property type="project" value="TreeGrafter"/>
</dbReference>
<sequence length="183" mass="20333">MKGRVPGDLEFFLFFYSSIINEEELKMSTVTYLTQKGLDKLKKELERLTNVERPAISKQIGEAIEKGDISENAEYDAAKDAQGMLEAKIAEIQSKIANARILDESKIDTTQVQILNTIKIKNKKNNATMKYTIVPESEANLKEGKISVTTPIAKGLMGKKVGDEVEIKVPSGIIPFEIVEISI</sequence>
<name>A0A1M6GLX4_9BACT</name>